<dbReference type="EMBL" id="UXSR01002138">
    <property type="protein sequence ID" value="VDD78716.1"/>
    <property type="molecule type" value="Genomic_DNA"/>
</dbReference>
<gene>
    <name evidence="2" type="ORF">MCOS_LOCUS4719</name>
</gene>
<feature type="region of interest" description="Disordered" evidence="1">
    <location>
        <begin position="1"/>
        <end position="33"/>
    </location>
</feature>
<proteinExistence type="predicted"/>
<dbReference type="AlphaFoldDB" id="A0A0R3UCS0"/>
<dbReference type="Proteomes" id="UP000267029">
    <property type="component" value="Unassembled WGS sequence"/>
</dbReference>
<sequence length="131" mass="14298">MQSCMDDDDDEDGYDGDDDDDEGDGGGVGDDLHGIYQRMSADISANNSLEMGQEIRQSEVCLMKSRLQFIRSLCMINRVCVISGESVTEILDGIATDRITEVSRRRFEAGGTGLSCPASGILYDWISVVLC</sequence>
<keyword evidence="3" id="KW-1185">Reference proteome</keyword>
<protein>
    <submittedName>
        <fullName evidence="2">Uncharacterized protein</fullName>
    </submittedName>
</protein>
<evidence type="ECO:0000256" key="1">
    <source>
        <dbReference type="SAM" id="MobiDB-lite"/>
    </source>
</evidence>
<reference evidence="2 3" key="1">
    <citation type="submission" date="2018-10" db="EMBL/GenBank/DDBJ databases">
        <authorList>
            <consortium name="Pathogen Informatics"/>
        </authorList>
    </citation>
    <scope>NUCLEOTIDE SEQUENCE [LARGE SCALE GENOMIC DNA]</scope>
</reference>
<evidence type="ECO:0000313" key="2">
    <source>
        <dbReference type="EMBL" id="VDD78716.1"/>
    </source>
</evidence>
<evidence type="ECO:0000313" key="3">
    <source>
        <dbReference type="Proteomes" id="UP000267029"/>
    </source>
</evidence>
<name>A0A0R3UCS0_MESCO</name>
<feature type="compositionally biased region" description="Acidic residues" evidence="1">
    <location>
        <begin position="1"/>
        <end position="24"/>
    </location>
</feature>
<accession>A0A0R3UCS0</accession>
<organism evidence="2 3">
    <name type="scientific">Mesocestoides corti</name>
    <name type="common">Flatworm</name>
    <dbReference type="NCBI Taxonomy" id="53468"/>
    <lineage>
        <taxon>Eukaryota</taxon>
        <taxon>Metazoa</taxon>
        <taxon>Spiralia</taxon>
        <taxon>Lophotrochozoa</taxon>
        <taxon>Platyhelminthes</taxon>
        <taxon>Cestoda</taxon>
        <taxon>Eucestoda</taxon>
        <taxon>Cyclophyllidea</taxon>
        <taxon>Mesocestoididae</taxon>
        <taxon>Mesocestoides</taxon>
    </lineage>
</organism>